<keyword evidence="2" id="KW-1185">Reference proteome</keyword>
<dbReference type="InterPro" id="IPR036388">
    <property type="entry name" value="WH-like_DNA-bd_sf"/>
</dbReference>
<dbReference type="PANTHER" id="PTHR46060">
    <property type="entry name" value="MARINER MOS1 TRANSPOSASE-LIKE PROTEIN"/>
    <property type="match status" value="1"/>
</dbReference>
<organism evidence="2 3">
    <name type="scientific">Strongyloides papillosus</name>
    <name type="common">Intestinal threadworm</name>
    <dbReference type="NCBI Taxonomy" id="174720"/>
    <lineage>
        <taxon>Eukaryota</taxon>
        <taxon>Metazoa</taxon>
        <taxon>Ecdysozoa</taxon>
        <taxon>Nematoda</taxon>
        <taxon>Chromadorea</taxon>
        <taxon>Rhabditida</taxon>
        <taxon>Tylenchina</taxon>
        <taxon>Panagrolaimomorpha</taxon>
        <taxon>Strongyloidoidea</taxon>
        <taxon>Strongyloididae</taxon>
        <taxon>Strongyloides</taxon>
    </lineage>
</organism>
<sequence length="258" mass="30226">MLSKRDIRAIMLYEFKRGTDAAETTQQINESFGEGSEDLENEERGRPETVIDNDELRKAVEANPRATVRSLAEDLDVSTGTIFRHLKEIEKTKKLDKWVPHELNDYQKMCRYEVCSSLILRNKNDPFLSRLITCDEKWILYDNRKRTGQWLDKNEAPKHFPKPKLTPKKVMTLQKLNELGYETLPYPAYSSDLASTDFHFFKHLDNFLTEKIFRNDEDIKTVFEVFIKSRTPDFYANGINKLVSRYQQCVDSNGSYFG</sequence>
<dbReference type="InterPro" id="IPR052709">
    <property type="entry name" value="Transposase-MT_Hybrid"/>
</dbReference>
<dbReference type="GO" id="GO:0035861">
    <property type="term" value="C:site of double-strand break"/>
    <property type="evidence" value="ECO:0007669"/>
    <property type="project" value="TreeGrafter"/>
</dbReference>
<proteinExistence type="predicted"/>
<accession>A0A0N5BE30</accession>
<dbReference type="GO" id="GO:0046975">
    <property type="term" value="F:histone H3K36 methyltransferase activity"/>
    <property type="evidence" value="ECO:0007669"/>
    <property type="project" value="TreeGrafter"/>
</dbReference>
<dbReference type="InterPro" id="IPR041426">
    <property type="entry name" value="Mos1_HTH"/>
</dbReference>
<dbReference type="InterPro" id="IPR001888">
    <property type="entry name" value="Transposase_1"/>
</dbReference>
<evidence type="ECO:0000313" key="3">
    <source>
        <dbReference type="WBParaSite" id="SPAL_0000425700.1"/>
    </source>
</evidence>
<dbReference type="GO" id="GO:0000014">
    <property type="term" value="F:single-stranded DNA endodeoxyribonuclease activity"/>
    <property type="evidence" value="ECO:0007669"/>
    <property type="project" value="TreeGrafter"/>
</dbReference>
<protein>
    <submittedName>
        <fullName evidence="3">HTH_48 domain-containing protein</fullName>
    </submittedName>
</protein>
<dbReference type="Proteomes" id="UP000046392">
    <property type="component" value="Unplaced"/>
</dbReference>
<name>A0A0N5BE30_STREA</name>
<evidence type="ECO:0000313" key="2">
    <source>
        <dbReference type="Proteomes" id="UP000046392"/>
    </source>
</evidence>
<dbReference type="GO" id="GO:0015074">
    <property type="term" value="P:DNA integration"/>
    <property type="evidence" value="ECO:0007669"/>
    <property type="project" value="TreeGrafter"/>
</dbReference>
<evidence type="ECO:0000259" key="1">
    <source>
        <dbReference type="Pfam" id="PF17906"/>
    </source>
</evidence>
<dbReference type="Gene3D" id="1.10.10.10">
    <property type="entry name" value="Winged helix-like DNA-binding domain superfamily/Winged helix DNA-binding domain"/>
    <property type="match status" value="1"/>
</dbReference>
<dbReference type="Pfam" id="PF17906">
    <property type="entry name" value="HTH_48"/>
    <property type="match status" value="1"/>
</dbReference>
<dbReference type="GO" id="GO:0005634">
    <property type="term" value="C:nucleus"/>
    <property type="evidence" value="ECO:0007669"/>
    <property type="project" value="TreeGrafter"/>
</dbReference>
<dbReference type="GO" id="GO:0044774">
    <property type="term" value="P:mitotic DNA integrity checkpoint signaling"/>
    <property type="evidence" value="ECO:0007669"/>
    <property type="project" value="TreeGrafter"/>
</dbReference>
<dbReference type="GO" id="GO:0031297">
    <property type="term" value="P:replication fork processing"/>
    <property type="evidence" value="ECO:0007669"/>
    <property type="project" value="TreeGrafter"/>
</dbReference>
<dbReference type="PANTHER" id="PTHR46060:SF2">
    <property type="entry name" value="HISTONE-LYSINE N-METHYLTRANSFERASE SETMAR"/>
    <property type="match status" value="1"/>
</dbReference>
<dbReference type="GO" id="GO:0003697">
    <property type="term" value="F:single-stranded DNA binding"/>
    <property type="evidence" value="ECO:0007669"/>
    <property type="project" value="TreeGrafter"/>
</dbReference>
<dbReference type="GO" id="GO:0003690">
    <property type="term" value="F:double-stranded DNA binding"/>
    <property type="evidence" value="ECO:0007669"/>
    <property type="project" value="TreeGrafter"/>
</dbReference>
<reference evidence="3" key="1">
    <citation type="submission" date="2017-02" db="UniProtKB">
        <authorList>
            <consortium name="WormBaseParasite"/>
        </authorList>
    </citation>
    <scope>IDENTIFICATION</scope>
</reference>
<dbReference type="GO" id="GO:0006303">
    <property type="term" value="P:double-strand break repair via nonhomologous end joining"/>
    <property type="evidence" value="ECO:0007669"/>
    <property type="project" value="TreeGrafter"/>
</dbReference>
<dbReference type="Gene3D" id="3.30.420.10">
    <property type="entry name" value="Ribonuclease H-like superfamily/Ribonuclease H"/>
    <property type="match status" value="2"/>
</dbReference>
<dbReference type="GO" id="GO:0042800">
    <property type="term" value="F:histone H3K4 methyltransferase activity"/>
    <property type="evidence" value="ECO:0007669"/>
    <property type="project" value="TreeGrafter"/>
</dbReference>
<dbReference type="GO" id="GO:0000793">
    <property type="term" value="C:condensed chromosome"/>
    <property type="evidence" value="ECO:0007669"/>
    <property type="project" value="TreeGrafter"/>
</dbReference>
<dbReference type="Gene3D" id="1.10.10.1450">
    <property type="match status" value="1"/>
</dbReference>
<dbReference type="Pfam" id="PF01359">
    <property type="entry name" value="Transposase_1"/>
    <property type="match status" value="1"/>
</dbReference>
<dbReference type="STRING" id="174720.A0A0N5BE30"/>
<dbReference type="GO" id="GO:0000729">
    <property type="term" value="P:DNA double-strand break processing"/>
    <property type="evidence" value="ECO:0007669"/>
    <property type="project" value="TreeGrafter"/>
</dbReference>
<dbReference type="AlphaFoldDB" id="A0A0N5BE30"/>
<dbReference type="WBParaSite" id="SPAL_0000425700.1">
    <property type="protein sequence ID" value="SPAL_0000425700.1"/>
    <property type="gene ID" value="SPAL_0000425700"/>
</dbReference>
<dbReference type="GO" id="GO:0044547">
    <property type="term" value="F:DNA topoisomerase binding"/>
    <property type="evidence" value="ECO:0007669"/>
    <property type="project" value="TreeGrafter"/>
</dbReference>
<feature type="domain" description="Mos1 transposase HTH" evidence="1">
    <location>
        <begin position="4"/>
        <end position="35"/>
    </location>
</feature>
<dbReference type="InterPro" id="IPR036397">
    <property type="entry name" value="RNaseH_sf"/>
</dbReference>
<dbReference type="Pfam" id="PF13412">
    <property type="entry name" value="HTH_24"/>
    <property type="match status" value="1"/>
</dbReference>